<evidence type="ECO:0000256" key="1">
    <source>
        <dbReference type="ARBA" id="ARBA00022500"/>
    </source>
</evidence>
<evidence type="ECO:0000313" key="2">
    <source>
        <dbReference type="EMBL" id="QEL56018.1"/>
    </source>
</evidence>
<keyword evidence="1" id="KW-0145">Chemotaxis</keyword>
<evidence type="ECO:0000313" key="3">
    <source>
        <dbReference type="Proteomes" id="UP000322079"/>
    </source>
</evidence>
<dbReference type="RefSeq" id="WP_149296373.1">
    <property type="nucleotide sequence ID" value="NZ_CP043473.1"/>
</dbReference>
<gene>
    <name evidence="2" type="ORF">FYK34_10850</name>
</gene>
<keyword evidence="3" id="KW-1185">Reference proteome</keyword>
<dbReference type="Proteomes" id="UP000322079">
    <property type="component" value="Chromosome"/>
</dbReference>
<accession>A0A5C1DJV0</accession>
<proteinExistence type="predicted"/>
<name>A0A5C1DJV0_9NEIS</name>
<protein>
    <submittedName>
        <fullName evidence="2">Chemotaxis protein CheX</fullName>
    </submittedName>
</protein>
<reference evidence="2 3" key="1">
    <citation type="submission" date="2019-08" db="EMBL/GenBank/DDBJ databases">
        <title>Chromobacterium paludis, a novel bacterium isolated from a Maryland marsh pond.</title>
        <authorList>
            <person name="Blackburn M.B."/>
            <person name="Gundersen-Rindal D.E."/>
        </authorList>
    </citation>
    <scope>NUCLEOTIDE SEQUENCE [LARGE SCALE GENOMIC DNA]</scope>
    <source>
        <strain evidence="3">IIBBL 257-1</strain>
    </source>
</reference>
<organism evidence="2 3">
    <name type="scientific">Chromobacterium paludis</name>
    <dbReference type="NCBI Taxonomy" id="2605945"/>
    <lineage>
        <taxon>Bacteria</taxon>
        <taxon>Pseudomonadati</taxon>
        <taxon>Pseudomonadota</taxon>
        <taxon>Betaproteobacteria</taxon>
        <taxon>Neisseriales</taxon>
        <taxon>Chromobacteriaceae</taxon>
        <taxon>Chromobacterium</taxon>
    </lineage>
</organism>
<dbReference type="InterPro" id="IPR028976">
    <property type="entry name" value="CheC-like_sf"/>
</dbReference>
<dbReference type="GO" id="GO:0006935">
    <property type="term" value="P:chemotaxis"/>
    <property type="evidence" value="ECO:0007669"/>
    <property type="project" value="UniProtKB-KW"/>
</dbReference>
<sequence length="327" mass="36412">MSAPATDSLSCLRTKMLVLDDSQTYAGSLKHFCRDHELICIRPQKAGADSVMAILRSNVDLGGIMLFEHYGGRQAGLELARQIHAARPELPIFLRRELTASLAGLSERDALRFCCAYTLNDLHVFSAALASSIFSRLYPNQLVRGITEMSRDALAQLFPRCEVTVQSPFLAVKDRLVYGEMFTLIAIESGWCRGYMMLQAEEAPLMALLEPAGDGEIDFRQLNAALGEATNLIWGAFKNRYAGNGQPNPAPLTQVPIIVNHQRRYISFGSEDPQLCIKYQLRERDAGDGQEATLVQRFVFNLSWSPDQFQESPSVESLVESGELELF</sequence>
<dbReference type="KEGG" id="chrm:FYK34_10850"/>
<dbReference type="EMBL" id="CP043473">
    <property type="protein sequence ID" value="QEL56018.1"/>
    <property type="molecule type" value="Genomic_DNA"/>
</dbReference>
<dbReference type="AlphaFoldDB" id="A0A5C1DJV0"/>
<dbReference type="Gene3D" id="3.40.1550.10">
    <property type="entry name" value="CheC-like"/>
    <property type="match status" value="1"/>
</dbReference>